<dbReference type="AlphaFoldDB" id="I8J5S1"/>
<reference evidence="1 2" key="1">
    <citation type="journal article" date="2012" name="J. Bacteriol.">
        <title>Genome of Bacillus macauensis ZFHKF-1, a Long-Chain-Forming Bacterium.</title>
        <authorList>
            <person name="Cai L."/>
            <person name="Zhang T."/>
        </authorList>
    </citation>
    <scope>NUCLEOTIDE SEQUENCE [LARGE SCALE GENOMIC DNA]</scope>
    <source>
        <strain evidence="1 2">ZFHKF-1</strain>
    </source>
</reference>
<sequence>MDNHDWATKLQSTPCLQPLLNRDLVQITCHNETLHVTFMNKLTHKKRLISISGKHTDLLALLNGHCRLGTLITEQRVVYEGSYRDQLKTESLLYLNHER</sequence>
<dbReference type="RefSeq" id="WP_007200663.1">
    <property type="nucleotide sequence ID" value="NZ_AKKV01000019.1"/>
</dbReference>
<protein>
    <submittedName>
        <fullName evidence="1">Uncharacterized protein</fullName>
    </submittedName>
</protein>
<gene>
    <name evidence="1" type="ORF">A374_02819</name>
</gene>
<dbReference type="PATRIC" id="fig|1196324.3.peg.569"/>
<dbReference type="EMBL" id="AKKV01000019">
    <property type="protein sequence ID" value="EIT87151.1"/>
    <property type="molecule type" value="Genomic_DNA"/>
</dbReference>
<dbReference type="Proteomes" id="UP000004080">
    <property type="component" value="Unassembled WGS sequence"/>
</dbReference>
<accession>I8J5S1</accession>
<evidence type="ECO:0000313" key="1">
    <source>
        <dbReference type="EMBL" id="EIT87151.1"/>
    </source>
</evidence>
<proteinExistence type="predicted"/>
<comment type="caution">
    <text evidence="1">The sequence shown here is derived from an EMBL/GenBank/DDBJ whole genome shotgun (WGS) entry which is preliminary data.</text>
</comment>
<name>I8J5S1_9BACL</name>
<dbReference type="STRING" id="1196324.A374_02819"/>
<organism evidence="1 2">
    <name type="scientific">Fictibacillus macauensis ZFHKF-1</name>
    <dbReference type="NCBI Taxonomy" id="1196324"/>
    <lineage>
        <taxon>Bacteria</taxon>
        <taxon>Bacillati</taxon>
        <taxon>Bacillota</taxon>
        <taxon>Bacilli</taxon>
        <taxon>Bacillales</taxon>
        <taxon>Fictibacillaceae</taxon>
        <taxon>Fictibacillus</taxon>
    </lineage>
</organism>
<dbReference type="OrthoDB" id="2973043at2"/>
<keyword evidence="2" id="KW-1185">Reference proteome</keyword>
<evidence type="ECO:0000313" key="2">
    <source>
        <dbReference type="Proteomes" id="UP000004080"/>
    </source>
</evidence>